<feature type="non-terminal residue" evidence="1">
    <location>
        <position position="72"/>
    </location>
</feature>
<keyword evidence="1" id="KW-0696">RNA-directed RNA polymerase</keyword>
<evidence type="ECO:0000313" key="1">
    <source>
        <dbReference type="EMBL" id="AKI82135.1"/>
    </source>
</evidence>
<accession>A0A0G2YAS3</accession>
<keyword evidence="1" id="KW-0548">Nucleotidyltransferase</keyword>
<feature type="non-terminal residue" evidence="1">
    <location>
        <position position="1"/>
    </location>
</feature>
<name>A0A0G2YAS3_9VIRU</name>
<sequence length="72" mass="8172">KEWSHVAGMDMFDLPTTVERMKKSTNSGSPYFTKRKGVTEKTLPAIVYPAGPNVYQRLDKRTWNGAAVLGWR</sequence>
<reference evidence="1" key="1">
    <citation type="journal article" date="2016" name="PLoS ONE">
        <title>Metagenomic Survey of Viral Diversity Obtained from Feces of Subantarctic and South American Fur Seals.</title>
        <authorList>
            <person name="Kluge M."/>
            <person name="Campos F.S."/>
            <person name="Tavares M."/>
            <person name="de Amorim D.B."/>
            <person name="Valdez F.P."/>
            <person name="Giongo A."/>
            <person name="Roehe P.M."/>
            <person name="Franco A.C."/>
        </authorList>
    </citation>
    <scope>NUCLEOTIDE SEQUENCE</scope>
    <source>
        <strain evidence="1">Fur seal/AAUST29/BR/2012</strain>
    </source>
</reference>
<proteinExistence type="predicted"/>
<keyword evidence="1" id="KW-0808">Transferase</keyword>
<organism evidence="1">
    <name type="scientific">Picobirnavirus fur seal/AAUST29/BR/2012</name>
    <dbReference type="NCBI Taxonomy" id="1659810"/>
    <lineage>
        <taxon>Viruses</taxon>
        <taxon>Riboviria</taxon>
        <taxon>Orthornavirae</taxon>
        <taxon>Pisuviricota</taxon>
        <taxon>Duplopiviricetes</taxon>
        <taxon>Durnavirales</taxon>
        <taxon>Picobirnaviridae</taxon>
        <taxon>Orthopicobirnavirus</taxon>
    </lineage>
</organism>
<dbReference type="GO" id="GO:0003968">
    <property type="term" value="F:RNA-directed RNA polymerase activity"/>
    <property type="evidence" value="ECO:0007669"/>
    <property type="project" value="UniProtKB-KW"/>
</dbReference>
<dbReference type="EMBL" id="KR106194">
    <property type="protein sequence ID" value="AKI82135.1"/>
    <property type="molecule type" value="Genomic_RNA"/>
</dbReference>
<protein>
    <submittedName>
        <fullName evidence="1">RNA-dependent RNA polymerase</fullName>
    </submittedName>
</protein>